<comment type="caution">
    <text evidence="6">The sequence shown here is derived from an EMBL/GenBank/DDBJ whole genome shotgun (WGS) entry which is preliminary data.</text>
</comment>
<dbReference type="GO" id="GO:0005886">
    <property type="term" value="C:plasma membrane"/>
    <property type="evidence" value="ECO:0007669"/>
    <property type="project" value="TreeGrafter"/>
</dbReference>
<feature type="coiled-coil region" evidence="4">
    <location>
        <begin position="147"/>
        <end position="181"/>
    </location>
</feature>
<dbReference type="InterPro" id="IPR027417">
    <property type="entry name" value="P-loop_NTPase"/>
</dbReference>
<dbReference type="EMBL" id="JAGQKX010000035">
    <property type="protein sequence ID" value="MCA9390134.1"/>
    <property type="molecule type" value="Genomic_DNA"/>
</dbReference>
<dbReference type="Gene3D" id="3.40.50.300">
    <property type="entry name" value="P-loop containing nucleotide triphosphate hydrolases"/>
    <property type="match status" value="1"/>
</dbReference>
<feature type="domain" description="Bacterial type II secretion system protein E" evidence="5">
    <location>
        <begin position="383"/>
        <end position="397"/>
    </location>
</feature>
<evidence type="ECO:0000313" key="6">
    <source>
        <dbReference type="EMBL" id="MCA9390134.1"/>
    </source>
</evidence>
<evidence type="ECO:0000313" key="7">
    <source>
        <dbReference type="Proteomes" id="UP000701698"/>
    </source>
</evidence>
<gene>
    <name evidence="6" type="ORF">KC571_01915</name>
</gene>
<dbReference type="SMART" id="SM00382">
    <property type="entry name" value="AAA"/>
    <property type="match status" value="1"/>
</dbReference>
<dbReference type="CDD" id="cd01129">
    <property type="entry name" value="PulE-GspE-like"/>
    <property type="match status" value="1"/>
</dbReference>
<dbReference type="Pfam" id="PF00437">
    <property type="entry name" value="T2SSE"/>
    <property type="match status" value="1"/>
</dbReference>
<evidence type="ECO:0000256" key="4">
    <source>
        <dbReference type="SAM" id="Coils"/>
    </source>
</evidence>
<dbReference type="InterPro" id="IPR001482">
    <property type="entry name" value="T2SS/T4SS_dom"/>
</dbReference>
<sequence>MAERTDLVDILVKNNVINDDQASQIRLDHINTGKELKSIIMERGLAGPKQIVQAEAEILNVEFIDLGVKAISPEILSKIPESVARHYTLIPVGYDGEGKLQVAMKDPLDLQLVEFLETKTGDNIHPMMAEEKSIKDSIAEMYSVGIEKEVRAALKETEKDVKQAEQEIETVDDLRKAVESAPVARIVSTIFEYAIKVKASDVHIEPGEDHTRIRYRIDGILRERLALPRRVHDSVVSRIKILSNLKIDERRVPQDGRTMYEMGDQQVDLRISTLPTTHGEKVVARLLRKTKNVPTLEELGIKGLALKQFKEVIHKPNGIILVTGPTGSGKTTTLRTALSMINTTDINICTLEDPVEYEIAGINQVQTNPQAGLTFASGLRSFLRQDPDVIMVGEIRDSETMELAIQASLTGHLVFSTIHTNSAAGTLPRLLDMGAEPFLLASTMELVLAQRLVRTLCDKCKQPHETAPDETEKVREMLGPLADQYVKSDKITIYKQQGCSECNDTGYVGRMGIYEVLVVTEKVGRLILERETADTIEAEAINNGMLKMLQDGMIKVVEGVTTLEEILRVARE</sequence>
<dbReference type="PANTHER" id="PTHR30258:SF1">
    <property type="entry name" value="PROTEIN TRANSPORT PROTEIN HOFB HOMOLOG"/>
    <property type="match status" value="1"/>
</dbReference>
<dbReference type="GO" id="GO:0005524">
    <property type="term" value="F:ATP binding"/>
    <property type="evidence" value="ECO:0007669"/>
    <property type="project" value="UniProtKB-KW"/>
</dbReference>
<dbReference type="GO" id="GO:0016887">
    <property type="term" value="F:ATP hydrolysis activity"/>
    <property type="evidence" value="ECO:0007669"/>
    <property type="project" value="TreeGrafter"/>
</dbReference>
<dbReference type="Pfam" id="PF05157">
    <property type="entry name" value="MshEN"/>
    <property type="match status" value="1"/>
</dbReference>
<keyword evidence="4" id="KW-0175">Coiled coil</keyword>
<dbReference type="AlphaFoldDB" id="A0A955LGV2"/>
<comment type="similarity">
    <text evidence="1">Belongs to the GSP E family.</text>
</comment>
<dbReference type="Gene3D" id="3.30.300.160">
    <property type="entry name" value="Type II secretion system, protein E, N-terminal domain"/>
    <property type="match status" value="1"/>
</dbReference>
<dbReference type="FunFam" id="3.30.450.90:FF:000001">
    <property type="entry name" value="Type II secretion system ATPase GspE"/>
    <property type="match status" value="1"/>
</dbReference>
<protein>
    <submittedName>
        <fullName evidence="6">Type II/IV secretion system protein</fullName>
    </submittedName>
</protein>
<evidence type="ECO:0000256" key="2">
    <source>
        <dbReference type="ARBA" id="ARBA00022741"/>
    </source>
</evidence>
<evidence type="ECO:0000259" key="5">
    <source>
        <dbReference type="PROSITE" id="PS00662"/>
    </source>
</evidence>
<organism evidence="6 7">
    <name type="scientific">candidate division WWE3 bacterium</name>
    <dbReference type="NCBI Taxonomy" id="2053526"/>
    <lineage>
        <taxon>Bacteria</taxon>
        <taxon>Katanobacteria</taxon>
    </lineage>
</organism>
<reference evidence="6" key="2">
    <citation type="journal article" date="2021" name="Microbiome">
        <title>Successional dynamics and alternative stable states in a saline activated sludge microbial community over 9 years.</title>
        <authorList>
            <person name="Wang Y."/>
            <person name="Ye J."/>
            <person name="Ju F."/>
            <person name="Liu L."/>
            <person name="Boyd J.A."/>
            <person name="Deng Y."/>
            <person name="Parks D.H."/>
            <person name="Jiang X."/>
            <person name="Yin X."/>
            <person name="Woodcroft B.J."/>
            <person name="Tyson G.W."/>
            <person name="Hugenholtz P."/>
            <person name="Polz M.F."/>
            <person name="Zhang T."/>
        </authorList>
    </citation>
    <scope>NUCLEOTIDE SEQUENCE</scope>
    <source>
        <strain evidence="6">HKST-UBA01</strain>
    </source>
</reference>
<dbReference type="Gene3D" id="3.30.450.90">
    <property type="match status" value="1"/>
</dbReference>
<dbReference type="SUPFAM" id="SSF160246">
    <property type="entry name" value="EspE N-terminal domain-like"/>
    <property type="match status" value="1"/>
</dbReference>
<evidence type="ECO:0000256" key="1">
    <source>
        <dbReference type="ARBA" id="ARBA00006611"/>
    </source>
</evidence>
<accession>A0A955LGV2</accession>
<proteinExistence type="inferred from homology"/>
<reference evidence="6" key="1">
    <citation type="submission" date="2020-04" db="EMBL/GenBank/DDBJ databases">
        <authorList>
            <person name="Zhang T."/>
        </authorList>
    </citation>
    <scope>NUCLEOTIDE SEQUENCE</scope>
    <source>
        <strain evidence="6">HKST-UBA01</strain>
    </source>
</reference>
<dbReference type="InterPro" id="IPR003593">
    <property type="entry name" value="AAA+_ATPase"/>
</dbReference>
<evidence type="ECO:0000256" key="3">
    <source>
        <dbReference type="ARBA" id="ARBA00022840"/>
    </source>
</evidence>
<dbReference type="FunFam" id="3.40.50.300:FF:000398">
    <property type="entry name" value="Type IV pilus assembly ATPase PilB"/>
    <property type="match status" value="1"/>
</dbReference>
<dbReference type="PANTHER" id="PTHR30258">
    <property type="entry name" value="TYPE II SECRETION SYSTEM PROTEIN GSPE-RELATED"/>
    <property type="match status" value="1"/>
</dbReference>
<dbReference type="PROSITE" id="PS00662">
    <property type="entry name" value="T2SP_E"/>
    <property type="match status" value="1"/>
</dbReference>
<keyword evidence="2" id="KW-0547">Nucleotide-binding</keyword>
<name>A0A955LGV2_UNCKA</name>
<keyword evidence="3" id="KW-0067">ATP-binding</keyword>
<dbReference type="InterPro" id="IPR037257">
    <property type="entry name" value="T2SS_E_N_sf"/>
</dbReference>
<dbReference type="SUPFAM" id="SSF52540">
    <property type="entry name" value="P-loop containing nucleoside triphosphate hydrolases"/>
    <property type="match status" value="1"/>
</dbReference>
<dbReference type="Proteomes" id="UP000701698">
    <property type="component" value="Unassembled WGS sequence"/>
</dbReference>
<dbReference type="InterPro" id="IPR007831">
    <property type="entry name" value="T2SS_GspE_N"/>
</dbReference>